<keyword evidence="5" id="KW-1185">Reference proteome</keyword>
<dbReference type="InterPro" id="IPR050861">
    <property type="entry name" value="Dihydroxyacetone_Kinase"/>
</dbReference>
<name>A0A3S4UX63_9ACTO</name>
<keyword evidence="1 4" id="KW-0808">Transferase</keyword>
<dbReference type="InterPro" id="IPR036117">
    <property type="entry name" value="DhaL_dom_sf"/>
</dbReference>
<protein>
    <submittedName>
        <fullName evidence="4">PTS-dependent dihydroxyacetone kinase, ADP-binding subunit dhaL</fullName>
        <ecNumber evidence="4">2.7.-.-</ecNumber>
    </submittedName>
</protein>
<dbReference type="Proteomes" id="UP000266895">
    <property type="component" value="Chromosome"/>
</dbReference>
<dbReference type="EC" id="2.7.-.-" evidence="4"/>
<proteinExistence type="predicted"/>
<evidence type="ECO:0000256" key="2">
    <source>
        <dbReference type="ARBA" id="ARBA00022777"/>
    </source>
</evidence>
<organism evidence="4 5">
    <name type="scientific">Actinomyces howellii</name>
    <dbReference type="NCBI Taxonomy" id="52771"/>
    <lineage>
        <taxon>Bacteria</taxon>
        <taxon>Bacillati</taxon>
        <taxon>Actinomycetota</taxon>
        <taxon>Actinomycetes</taxon>
        <taxon>Actinomycetales</taxon>
        <taxon>Actinomycetaceae</taxon>
        <taxon>Actinomyces</taxon>
    </lineage>
</organism>
<dbReference type="OrthoDB" id="9800291at2"/>
<dbReference type="PANTHER" id="PTHR28629">
    <property type="entry name" value="TRIOKINASE/FMN CYCLASE"/>
    <property type="match status" value="1"/>
</dbReference>
<evidence type="ECO:0000313" key="5">
    <source>
        <dbReference type="Proteomes" id="UP000266895"/>
    </source>
</evidence>
<dbReference type="EMBL" id="LR134350">
    <property type="protein sequence ID" value="VEG27851.1"/>
    <property type="molecule type" value="Genomic_DNA"/>
</dbReference>
<dbReference type="GO" id="GO:0004371">
    <property type="term" value="F:glycerone kinase activity"/>
    <property type="evidence" value="ECO:0007669"/>
    <property type="project" value="InterPro"/>
</dbReference>
<dbReference type="RefSeq" id="WP_126382321.1">
    <property type="nucleotide sequence ID" value="NZ_LR134350.1"/>
</dbReference>
<dbReference type="PANTHER" id="PTHR28629:SF4">
    <property type="entry name" value="TRIOKINASE_FMN CYCLASE"/>
    <property type="match status" value="1"/>
</dbReference>
<dbReference type="GO" id="GO:0005829">
    <property type="term" value="C:cytosol"/>
    <property type="evidence" value="ECO:0007669"/>
    <property type="project" value="TreeGrafter"/>
</dbReference>
<dbReference type="PROSITE" id="PS51480">
    <property type="entry name" value="DHAL"/>
    <property type="match status" value="1"/>
</dbReference>
<keyword evidence="2 4" id="KW-0418">Kinase</keyword>
<reference evidence="4 5" key="1">
    <citation type="submission" date="2018-12" db="EMBL/GenBank/DDBJ databases">
        <authorList>
            <consortium name="Pathogen Informatics"/>
        </authorList>
    </citation>
    <scope>NUCLEOTIDE SEQUENCE [LARGE SCALE GENOMIC DNA]</scope>
    <source>
        <strain evidence="4 5">NCTC11636</strain>
    </source>
</reference>
<evidence type="ECO:0000256" key="1">
    <source>
        <dbReference type="ARBA" id="ARBA00022679"/>
    </source>
</evidence>
<evidence type="ECO:0000259" key="3">
    <source>
        <dbReference type="PROSITE" id="PS51480"/>
    </source>
</evidence>
<dbReference type="GO" id="GO:0019563">
    <property type="term" value="P:glycerol catabolic process"/>
    <property type="evidence" value="ECO:0007669"/>
    <property type="project" value="TreeGrafter"/>
</dbReference>
<dbReference type="Gene3D" id="1.25.40.340">
    <property type="match status" value="1"/>
</dbReference>
<dbReference type="KEGG" id="ahw:NCTC11636_01200"/>
<dbReference type="SMART" id="SM01120">
    <property type="entry name" value="Dak2"/>
    <property type="match status" value="1"/>
</dbReference>
<evidence type="ECO:0000313" key="4">
    <source>
        <dbReference type="EMBL" id="VEG27851.1"/>
    </source>
</evidence>
<accession>A0A3S4UX63</accession>
<dbReference type="SUPFAM" id="SSF101473">
    <property type="entry name" value="DhaL-like"/>
    <property type="match status" value="1"/>
</dbReference>
<feature type="domain" description="DhaL" evidence="3">
    <location>
        <begin position="4"/>
        <end position="201"/>
    </location>
</feature>
<sequence>MRTPELIDQVRASMVLLIGSADELRDLDQVLGDGDLGITISAGAQAVIDVLTDAGAIHEPSDMVKACAKVFANANPSTMAALVAGGLLAGSKAWAGREDIDVAAAASFLQAAADNISHRGKSQVGDKTILDAMVPAAQALSQCPPDEDPVEAAIAAAADAVVSTRDLQSRRGRASWLQDRSIGLQDPGATAFLRALEAWRDAASGTTGPRAAVVDAG</sequence>
<dbReference type="InterPro" id="IPR004007">
    <property type="entry name" value="DhaL_dom"/>
</dbReference>
<dbReference type="AlphaFoldDB" id="A0A3S4UX63"/>
<dbReference type="Pfam" id="PF02734">
    <property type="entry name" value="Dak2"/>
    <property type="match status" value="1"/>
</dbReference>
<gene>
    <name evidence="4" type="primary">dhaL_3</name>
    <name evidence="4" type="ORF">NCTC11636_01200</name>
</gene>